<accession>A0A0D4C0T8</accession>
<evidence type="ECO:0000313" key="4">
    <source>
        <dbReference type="EMBL" id="AJT42164.1"/>
    </source>
</evidence>
<keyword evidence="2" id="KW-1133">Transmembrane helix</keyword>
<dbReference type="InterPro" id="IPR022435">
    <property type="entry name" value="Surface-anchored_actinobac"/>
</dbReference>
<proteinExistence type="predicted"/>
<reference evidence="4 5" key="1">
    <citation type="journal article" date="2015" name="Genome Announc.">
        <title>Complete Genome Sequencing of Protease-Producing Novel Arthrobacter sp. Strain IHBB 11108 Using PacBio Single-Molecule Real-Time Sequencing Technology.</title>
        <authorList>
            <person name="Kiran S."/>
            <person name="Swarnkar M.K."/>
            <person name="Pal M."/>
            <person name="Thakur R."/>
            <person name="Tewari R."/>
            <person name="Singh A.K."/>
            <person name="Gulati A."/>
        </authorList>
    </citation>
    <scope>NUCLEOTIDE SEQUENCE [LARGE SCALE GENOMIC DNA]</scope>
    <source>
        <strain evidence="4 5">IHBB 11108</strain>
    </source>
</reference>
<dbReference type="KEGG" id="ari:UM93_12810"/>
<evidence type="ECO:0000256" key="1">
    <source>
        <dbReference type="SAM" id="MobiDB-lite"/>
    </source>
</evidence>
<gene>
    <name evidence="4" type="ORF">UM93_12810</name>
</gene>
<dbReference type="OrthoDB" id="4424311at2"/>
<dbReference type="HOGENOM" id="CLU_043007_0_1_11"/>
<dbReference type="NCBIfam" id="TIGR03769">
    <property type="entry name" value="P_ac_wall_RPT"/>
    <property type="match status" value="1"/>
</dbReference>
<name>A0A0D4C0T8_9MICC</name>
<sequence length="318" mass="33511">MKLISSVAASILAAAVLSTPLLPPSPTAPTVQNTPQTIAPDEPAVNGQAVISNGHVDIGPRFSQGPNENWAVQLHDDSGAKPVWRSLPDVVLQVSDQAKQAVPDDPSYRFLGIPAGQEVYVVPQTQQPGVVWVGWNTQDPRVIASIKRQARFSLVSAQGPGSVLMYLQSGDLSAPQILWNSTKAARQDIYMDANVHTHANWVFSKPGSYLLTVEFAAELSNGKTSVDRQVLRFAVGSGTNPQDVFNTAVQQPSQPAGSAADAATDQTGQGLIWLAAGGAAALAVLLIVVLLLRSLVKSRRAKLAVENSAIDSSSGGRS</sequence>
<feature type="chain" id="PRO_5002273891" description="Surface-anchored protein" evidence="3">
    <location>
        <begin position="29"/>
        <end position="318"/>
    </location>
</feature>
<evidence type="ECO:0008006" key="6">
    <source>
        <dbReference type="Google" id="ProtNLM"/>
    </source>
</evidence>
<dbReference type="STRING" id="1618207.UM93_12810"/>
<evidence type="ECO:0000313" key="5">
    <source>
        <dbReference type="Proteomes" id="UP000061839"/>
    </source>
</evidence>
<feature type="region of interest" description="Disordered" evidence="1">
    <location>
        <begin position="22"/>
        <end position="42"/>
    </location>
</feature>
<protein>
    <recommendedName>
        <fullName evidence="6">Surface-anchored protein</fullName>
    </recommendedName>
</protein>
<feature type="transmembrane region" description="Helical" evidence="2">
    <location>
        <begin position="271"/>
        <end position="292"/>
    </location>
</feature>
<dbReference type="RefSeq" id="WP_045075950.1">
    <property type="nucleotide sequence ID" value="NZ_CP011005.1"/>
</dbReference>
<evidence type="ECO:0000256" key="2">
    <source>
        <dbReference type="SAM" id="Phobius"/>
    </source>
</evidence>
<dbReference type="AlphaFoldDB" id="A0A0D4C0T8"/>
<keyword evidence="5" id="KW-1185">Reference proteome</keyword>
<feature type="signal peptide" evidence="3">
    <location>
        <begin position="1"/>
        <end position="28"/>
    </location>
</feature>
<dbReference type="EMBL" id="CP011005">
    <property type="protein sequence ID" value="AJT42164.1"/>
    <property type="molecule type" value="Genomic_DNA"/>
</dbReference>
<keyword evidence="2" id="KW-0472">Membrane</keyword>
<dbReference type="PATRIC" id="fig|1618207.4.peg.2597"/>
<dbReference type="Proteomes" id="UP000061839">
    <property type="component" value="Chromosome"/>
</dbReference>
<evidence type="ECO:0000256" key="3">
    <source>
        <dbReference type="SAM" id="SignalP"/>
    </source>
</evidence>
<keyword evidence="3" id="KW-0732">Signal</keyword>
<organism evidence="4 5">
    <name type="scientific">Psychromicrobium lacuslunae</name>
    <dbReference type="NCBI Taxonomy" id="1618207"/>
    <lineage>
        <taxon>Bacteria</taxon>
        <taxon>Bacillati</taxon>
        <taxon>Actinomycetota</taxon>
        <taxon>Actinomycetes</taxon>
        <taxon>Micrococcales</taxon>
        <taxon>Micrococcaceae</taxon>
        <taxon>Psychromicrobium</taxon>
    </lineage>
</organism>
<dbReference type="NCBIfam" id="NF038134">
    <property type="entry name" value="choice_anch_M"/>
    <property type="match status" value="1"/>
</dbReference>
<keyword evidence="2" id="KW-0812">Transmembrane</keyword>